<dbReference type="AlphaFoldDB" id="A0A1W0WJZ6"/>
<keyword evidence="3" id="KW-1185">Reference proteome</keyword>
<protein>
    <recommendedName>
        <fullName evidence="4">Biogenesis of lysosome-related organelles complex 1 subunit 3</fullName>
    </recommendedName>
</protein>
<dbReference type="OrthoDB" id="10622579at2759"/>
<accession>A0A1W0WJZ6</accession>
<evidence type="ECO:0000313" key="3">
    <source>
        <dbReference type="Proteomes" id="UP000192578"/>
    </source>
</evidence>
<sequence length="148" mass="16274">MAASLQQLKEDEESGGGSLGQSVGRDDRDYLSSTTSPNANLDSRDLLSCSEYYEYVSIGVDESRRSLKHRRRQVNQLRGQILASIKTDLVAASAKLFVTLKIITRSTETTRETLADLHVATPNLEQLQRVGNSLASIATSIFPSWTAQ</sequence>
<proteinExistence type="predicted"/>
<feature type="region of interest" description="Disordered" evidence="1">
    <location>
        <begin position="1"/>
        <end position="37"/>
    </location>
</feature>
<name>A0A1W0WJZ6_HYPEX</name>
<dbReference type="Proteomes" id="UP000192578">
    <property type="component" value="Unassembled WGS sequence"/>
</dbReference>
<evidence type="ECO:0008006" key="4">
    <source>
        <dbReference type="Google" id="ProtNLM"/>
    </source>
</evidence>
<comment type="caution">
    <text evidence="2">The sequence shown here is derived from an EMBL/GenBank/DDBJ whole genome shotgun (WGS) entry which is preliminary data.</text>
</comment>
<gene>
    <name evidence="2" type="ORF">BV898_10388</name>
</gene>
<evidence type="ECO:0000256" key="1">
    <source>
        <dbReference type="SAM" id="MobiDB-lite"/>
    </source>
</evidence>
<dbReference type="EMBL" id="MTYJ01000088">
    <property type="protein sequence ID" value="OQV15524.1"/>
    <property type="molecule type" value="Genomic_DNA"/>
</dbReference>
<evidence type="ECO:0000313" key="2">
    <source>
        <dbReference type="EMBL" id="OQV15524.1"/>
    </source>
</evidence>
<reference evidence="3" key="1">
    <citation type="submission" date="2017-01" db="EMBL/GenBank/DDBJ databases">
        <title>Comparative genomics of anhydrobiosis in the tardigrade Hypsibius dujardini.</title>
        <authorList>
            <person name="Yoshida Y."/>
            <person name="Koutsovoulos G."/>
            <person name="Laetsch D."/>
            <person name="Stevens L."/>
            <person name="Kumar S."/>
            <person name="Horikawa D."/>
            <person name="Ishino K."/>
            <person name="Komine S."/>
            <person name="Tomita M."/>
            <person name="Blaxter M."/>
            <person name="Arakawa K."/>
        </authorList>
    </citation>
    <scope>NUCLEOTIDE SEQUENCE [LARGE SCALE GENOMIC DNA]</scope>
    <source>
        <strain evidence="3">Z151</strain>
    </source>
</reference>
<organism evidence="2 3">
    <name type="scientific">Hypsibius exemplaris</name>
    <name type="common">Freshwater tardigrade</name>
    <dbReference type="NCBI Taxonomy" id="2072580"/>
    <lineage>
        <taxon>Eukaryota</taxon>
        <taxon>Metazoa</taxon>
        <taxon>Ecdysozoa</taxon>
        <taxon>Tardigrada</taxon>
        <taxon>Eutardigrada</taxon>
        <taxon>Parachela</taxon>
        <taxon>Hypsibioidea</taxon>
        <taxon>Hypsibiidae</taxon>
        <taxon>Hypsibius</taxon>
    </lineage>
</organism>